<reference evidence="4 5" key="1">
    <citation type="journal article" date="2023" name="G3 (Bethesda)">
        <title>A chromosome-length genome assembly and annotation of blackberry (Rubus argutus, cv. 'Hillquist').</title>
        <authorList>
            <person name="Bruna T."/>
            <person name="Aryal R."/>
            <person name="Dudchenko O."/>
            <person name="Sargent D.J."/>
            <person name="Mead D."/>
            <person name="Buti M."/>
            <person name="Cavallini A."/>
            <person name="Hytonen T."/>
            <person name="Andres J."/>
            <person name="Pham M."/>
            <person name="Weisz D."/>
            <person name="Mascagni F."/>
            <person name="Usai G."/>
            <person name="Natali L."/>
            <person name="Bassil N."/>
            <person name="Fernandez G.E."/>
            <person name="Lomsadze A."/>
            <person name="Armour M."/>
            <person name="Olukolu B."/>
            <person name="Poorten T."/>
            <person name="Britton C."/>
            <person name="Davik J."/>
            <person name="Ashrafi H."/>
            <person name="Aiden E.L."/>
            <person name="Borodovsky M."/>
            <person name="Worthington M."/>
        </authorList>
    </citation>
    <scope>NUCLEOTIDE SEQUENCE [LARGE SCALE GENOMIC DNA]</scope>
    <source>
        <strain evidence="4">PI 553951</strain>
    </source>
</reference>
<gene>
    <name evidence="4" type="ORF">M0R45_016446</name>
</gene>
<evidence type="ECO:0000313" key="5">
    <source>
        <dbReference type="Proteomes" id="UP001457282"/>
    </source>
</evidence>
<dbReference type="AlphaFoldDB" id="A0AAW1XT35"/>
<protein>
    <recommendedName>
        <fullName evidence="3">RFTS domain-containing protein</fullName>
    </recommendedName>
</protein>
<comment type="caution">
    <text evidence="4">The sequence shown here is derived from an EMBL/GenBank/DDBJ whole genome shotgun (WGS) entry which is preliminary data.</text>
</comment>
<dbReference type="EMBL" id="JBEDUW010000003">
    <property type="protein sequence ID" value="KAK9939757.1"/>
    <property type="molecule type" value="Genomic_DNA"/>
</dbReference>
<sequence length="193" mass="21577">MPDNEKPNRRLTQYILHSGDRTARPPEMVESGDRSVCTWKISGYDEGSPIIWLSSKIADYYCVKPSSGYEKHYDFLFEKACACIEVYKTLSKCNSYRSLEELFAGLARSLSGSKFFSGMQCIYQSICPIARDQCIKHGYHEKSKPAASSATLMIASDIRVGGNELETTCSSIVEAEEDEDAKLPSKKKNTLSL</sequence>
<keyword evidence="5" id="KW-1185">Reference proteome</keyword>
<evidence type="ECO:0000313" key="4">
    <source>
        <dbReference type="EMBL" id="KAK9939757.1"/>
    </source>
</evidence>
<dbReference type="Pfam" id="PF12047">
    <property type="entry name" value="DNMT1-RFD"/>
    <property type="match status" value="1"/>
</dbReference>
<dbReference type="InterPro" id="IPR022702">
    <property type="entry name" value="Cytosine_MeTrfase1_RFD"/>
</dbReference>
<evidence type="ECO:0000256" key="2">
    <source>
        <dbReference type="ARBA" id="ARBA00023242"/>
    </source>
</evidence>
<evidence type="ECO:0000256" key="1">
    <source>
        <dbReference type="ARBA" id="ARBA00004123"/>
    </source>
</evidence>
<evidence type="ECO:0000259" key="3">
    <source>
        <dbReference type="Pfam" id="PF12047"/>
    </source>
</evidence>
<dbReference type="Proteomes" id="UP001457282">
    <property type="component" value="Unassembled WGS sequence"/>
</dbReference>
<keyword evidence="2" id="KW-0539">Nucleus</keyword>
<proteinExistence type="predicted"/>
<feature type="domain" description="RFTS" evidence="3">
    <location>
        <begin position="36"/>
        <end position="108"/>
    </location>
</feature>
<accession>A0AAW1XT35</accession>
<name>A0AAW1XT35_RUBAR</name>
<comment type="subcellular location">
    <subcellularLocation>
        <location evidence="1">Nucleus</location>
    </subcellularLocation>
</comment>
<dbReference type="GO" id="GO:0005634">
    <property type="term" value="C:nucleus"/>
    <property type="evidence" value="ECO:0007669"/>
    <property type="project" value="UniProtKB-SubCell"/>
</dbReference>
<organism evidence="4 5">
    <name type="scientific">Rubus argutus</name>
    <name type="common">Southern blackberry</name>
    <dbReference type="NCBI Taxonomy" id="59490"/>
    <lineage>
        <taxon>Eukaryota</taxon>
        <taxon>Viridiplantae</taxon>
        <taxon>Streptophyta</taxon>
        <taxon>Embryophyta</taxon>
        <taxon>Tracheophyta</taxon>
        <taxon>Spermatophyta</taxon>
        <taxon>Magnoliopsida</taxon>
        <taxon>eudicotyledons</taxon>
        <taxon>Gunneridae</taxon>
        <taxon>Pentapetalae</taxon>
        <taxon>rosids</taxon>
        <taxon>fabids</taxon>
        <taxon>Rosales</taxon>
        <taxon>Rosaceae</taxon>
        <taxon>Rosoideae</taxon>
        <taxon>Rosoideae incertae sedis</taxon>
        <taxon>Rubus</taxon>
    </lineage>
</organism>